<proteinExistence type="predicted"/>
<organism evidence="3 4">
    <name type="scientific">Myceligenerans crystallogenes</name>
    <dbReference type="NCBI Taxonomy" id="316335"/>
    <lineage>
        <taxon>Bacteria</taxon>
        <taxon>Bacillati</taxon>
        <taxon>Actinomycetota</taxon>
        <taxon>Actinomycetes</taxon>
        <taxon>Micrococcales</taxon>
        <taxon>Promicromonosporaceae</taxon>
        <taxon>Myceligenerans</taxon>
    </lineage>
</organism>
<evidence type="ECO:0000259" key="2">
    <source>
        <dbReference type="PROSITE" id="PS51708"/>
    </source>
</evidence>
<evidence type="ECO:0000313" key="4">
    <source>
        <dbReference type="Proteomes" id="UP001501094"/>
    </source>
</evidence>
<name>A0ABN2NGJ8_9MICO</name>
<protein>
    <recommendedName>
        <fullName evidence="2">CHAD domain-containing protein</fullName>
    </recommendedName>
</protein>
<dbReference type="InterPro" id="IPR038186">
    <property type="entry name" value="CHAD_dom_sf"/>
</dbReference>
<dbReference type="PANTHER" id="PTHR39339">
    <property type="entry name" value="SLR1444 PROTEIN"/>
    <property type="match status" value="1"/>
</dbReference>
<accession>A0ABN2NGJ8</accession>
<feature type="region of interest" description="Disordered" evidence="1">
    <location>
        <begin position="231"/>
        <end position="293"/>
    </location>
</feature>
<dbReference type="Gene3D" id="1.40.20.10">
    <property type="entry name" value="CHAD domain"/>
    <property type="match status" value="1"/>
</dbReference>
<dbReference type="RefSeq" id="WP_344103998.1">
    <property type="nucleotide sequence ID" value="NZ_BAAANL010000005.1"/>
</dbReference>
<reference evidence="3 4" key="1">
    <citation type="journal article" date="2019" name="Int. J. Syst. Evol. Microbiol.">
        <title>The Global Catalogue of Microorganisms (GCM) 10K type strain sequencing project: providing services to taxonomists for standard genome sequencing and annotation.</title>
        <authorList>
            <consortium name="The Broad Institute Genomics Platform"/>
            <consortium name="The Broad Institute Genome Sequencing Center for Infectious Disease"/>
            <person name="Wu L."/>
            <person name="Ma J."/>
        </authorList>
    </citation>
    <scope>NUCLEOTIDE SEQUENCE [LARGE SCALE GENOMIC DNA]</scope>
    <source>
        <strain evidence="3 4">JCM 14326</strain>
    </source>
</reference>
<dbReference type="InterPro" id="IPR007899">
    <property type="entry name" value="CHAD_dom"/>
</dbReference>
<dbReference type="Proteomes" id="UP001501094">
    <property type="component" value="Unassembled WGS sequence"/>
</dbReference>
<gene>
    <name evidence="3" type="ORF">GCM10009751_28350</name>
</gene>
<comment type="caution">
    <text evidence="3">The sequence shown here is derived from an EMBL/GenBank/DDBJ whole genome shotgun (WGS) entry which is preliminary data.</text>
</comment>
<dbReference type="Pfam" id="PF05235">
    <property type="entry name" value="CHAD"/>
    <property type="match status" value="1"/>
</dbReference>
<keyword evidence="4" id="KW-1185">Reference proteome</keyword>
<sequence length="293" mass="31977">MDPVVAEYLRDKADALRRHEDAARDDVPDSIHRARVTVRKIRSALRIFAEDSPEMRSVQQRLRAWGRTLGAARDAEVMRELLRERVARVADDAAGRNEAGDGAAVVDLAALLDEQLAELYERARLTVVGHLDSPEHAALRADLDRLTGDAAPRAGAAHGEGDAVPLPTSGDSRAKALVAAAKAARQKYRKRAHDAEKRSGTDADAAWHRARRAAKRARYAAELVADAVPGKPGRKAAKQAKRLKEAQSRLGEHQDEVTLRTWLDEHRARAAAHGDDTTPYDVLTGETSGEPDS</sequence>
<dbReference type="SMART" id="SM00880">
    <property type="entry name" value="CHAD"/>
    <property type="match status" value="1"/>
</dbReference>
<evidence type="ECO:0000256" key="1">
    <source>
        <dbReference type="SAM" id="MobiDB-lite"/>
    </source>
</evidence>
<feature type="compositionally biased region" description="Basic residues" evidence="1">
    <location>
        <begin position="232"/>
        <end position="241"/>
    </location>
</feature>
<feature type="domain" description="CHAD" evidence="2">
    <location>
        <begin position="1"/>
        <end position="293"/>
    </location>
</feature>
<dbReference type="EMBL" id="BAAANL010000005">
    <property type="protein sequence ID" value="GAA1868149.1"/>
    <property type="molecule type" value="Genomic_DNA"/>
</dbReference>
<feature type="compositionally biased region" description="Basic and acidic residues" evidence="1">
    <location>
        <begin position="242"/>
        <end position="276"/>
    </location>
</feature>
<dbReference type="PROSITE" id="PS51708">
    <property type="entry name" value="CHAD"/>
    <property type="match status" value="1"/>
</dbReference>
<evidence type="ECO:0000313" key="3">
    <source>
        <dbReference type="EMBL" id="GAA1868149.1"/>
    </source>
</evidence>
<dbReference type="PANTHER" id="PTHR39339:SF1">
    <property type="entry name" value="CHAD DOMAIN-CONTAINING PROTEIN"/>
    <property type="match status" value="1"/>
</dbReference>